<proteinExistence type="predicted"/>
<reference evidence="2 3" key="2">
    <citation type="journal article" date="2015" name="PLoS ONE">
        <title>Whole-Genome Optical Mapping and Finished Genome Sequence of Sphingobacterium deserti sp. nov., a New Species Isolated from the Western Desert of China.</title>
        <authorList>
            <person name="Teng C."/>
            <person name="Zhou Z."/>
            <person name="Molnar I."/>
            <person name="Li X."/>
            <person name="Tang R."/>
            <person name="Chen M."/>
            <person name="Wang L."/>
            <person name="Su S."/>
            <person name="Zhang W."/>
            <person name="Lin M."/>
        </authorList>
    </citation>
    <scope>NUCLEOTIDE SEQUENCE [LARGE SCALE GENOMIC DNA]</scope>
    <source>
        <strain evidence="3">ACCC05744</strain>
    </source>
</reference>
<dbReference type="eggNOG" id="COG5349">
    <property type="taxonomic scope" value="Bacteria"/>
</dbReference>
<evidence type="ECO:0000313" key="3">
    <source>
        <dbReference type="Proteomes" id="UP000031802"/>
    </source>
</evidence>
<keyword evidence="1" id="KW-0472">Membrane</keyword>
<reference evidence="3" key="1">
    <citation type="submission" date="2014-04" db="EMBL/GenBank/DDBJ databases">
        <title>Whole-Genome optical mapping and complete genome sequence of Sphingobacterium deserti sp. nov., a new spaces isolated from desert in the west of China.</title>
        <authorList>
            <person name="Teng C."/>
            <person name="Zhou Z."/>
            <person name="Li X."/>
            <person name="Chen M."/>
            <person name="Lin M."/>
            <person name="Wang L."/>
            <person name="Su S."/>
            <person name="Zhang C."/>
            <person name="Zhang W."/>
        </authorList>
    </citation>
    <scope>NUCLEOTIDE SEQUENCE [LARGE SCALE GENOMIC DNA]</scope>
    <source>
        <strain evidence="3">ACCC05744</strain>
    </source>
</reference>
<sequence length="144" mass="16519">MDNTNTYTISKFQAARQCKCPRCRTGEMFTGSLLSLKGQKMSKYCPHCGLKFEMEPGFFYVSMFVSYALNVAQFIAVCIATYVLSSKSESPWLYLTACCFVAIALAGFNFRYSRVIQLYWLTPNLSFNPKYYGDQYKKDIKIEA</sequence>
<dbReference type="PATRIC" id="fig|1229276.3.peg.2082"/>
<dbReference type="AlphaFoldDB" id="A0A0B8T8F2"/>
<dbReference type="Proteomes" id="UP000031802">
    <property type="component" value="Unassembled WGS sequence"/>
</dbReference>
<keyword evidence="1" id="KW-1133">Transmembrane helix</keyword>
<comment type="caution">
    <text evidence="2">The sequence shown here is derived from an EMBL/GenBank/DDBJ whole genome shotgun (WGS) entry which is preliminary data.</text>
</comment>
<organism evidence="2 3">
    <name type="scientific">Sphingobacterium deserti</name>
    <dbReference type="NCBI Taxonomy" id="1229276"/>
    <lineage>
        <taxon>Bacteria</taxon>
        <taxon>Pseudomonadati</taxon>
        <taxon>Bacteroidota</taxon>
        <taxon>Sphingobacteriia</taxon>
        <taxon>Sphingobacteriales</taxon>
        <taxon>Sphingobacteriaceae</taxon>
        <taxon>Sphingobacterium</taxon>
    </lineage>
</organism>
<name>A0A0B8T8F2_9SPHI</name>
<protein>
    <recommendedName>
        <fullName evidence="4">DUF983 domain-containing protein</fullName>
    </recommendedName>
</protein>
<dbReference type="STRING" id="1229276.DI53_2020"/>
<accession>A0A0B8T8F2</accession>
<evidence type="ECO:0000313" key="2">
    <source>
        <dbReference type="EMBL" id="KGE14190.1"/>
    </source>
</evidence>
<keyword evidence="3" id="KW-1185">Reference proteome</keyword>
<evidence type="ECO:0008006" key="4">
    <source>
        <dbReference type="Google" id="ProtNLM"/>
    </source>
</evidence>
<dbReference type="RefSeq" id="WP_037498400.1">
    <property type="nucleotide sequence ID" value="NZ_JJMU01000029.1"/>
</dbReference>
<dbReference type="Pfam" id="PF06170">
    <property type="entry name" value="DUF983"/>
    <property type="match status" value="1"/>
</dbReference>
<feature type="transmembrane region" description="Helical" evidence="1">
    <location>
        <begin position="58"/>
        <end position="85"/>
    </location>
</feature>
<dbReference type="OrthoDB" id="9790326at2"/>
<dbReference type="InterPro" id="IPR009325">
    <property type="entry name" value="DUF983"/>
</dbReference>
<evidence type="ECO:0000256" key="1">
    <source>
        <dbReference type="SAM" id="Phobius"/>
    </source>
</evidence>
<feature type="transmembrane region" description="Helical" evidence="1">
    <location>
        <begin position="91"/>
        <end position="110"/>
    </location>
</feature>
<dbReference type="EMBL" id="JJMU01000029">
    <property type="protein sequence ID" value="KGE14190.1"/>
    <property type="molecule type" value="Genomic_DNA"/>
</dbReference>
<keyword evidence="1" id="KW-0812">Transmembrane</keyword>
<gene>
    <name evidence="2" type="ORF">DI53_2020</name>
</gene>